<dbReference type="Gene3D" id="2.60.120.370">
    <property type="entry name" value="YhcH/YjgK/YiaL"/>
    <property type="match status" value="1"/>
</dbReference>
<dbReference type="RefSeq" id="WP_090082275.1">
    <property type="nucleotide sequence ID" value="NZ_FOQT01000005.1"/>
</dbReference>
<dbReference type="InterPro" id="IPR004375">
    <property type="entry name" value="NanQ/TabA/YiaL"/>
</dbReference>
<dbReference type="GO" id="GO:0005829">
    <property type="term" value="C:cytosol"/>
    <property type="evidence" value="ECO:0007669"/>
    <property type="project" value="TreeGrafter"/>
</dbReference>
<dbReference type="Pfam" id="PF04074">
    <property type="entry name" value="DUF386"/>
    <property type="match status" value="1"/>
</dbReference>
<evidence type="ECO:0000313" key="1">
    <source>
        <dbReference type="EMBL" id="SFI52363.1"/>
    </source>
</evidence>
<gene>
    <name evidence="1" type="ORF">SAMN05443292_2820</name>
</gene>
<accession>A0A1I3IWZ7</accession>
<dbReference type="EMBL" id="FOQT01000005">
    <property type="protein sequence ID" value="SFI52363.1"/>
    <property type="molecule type" value="Genomic_DNA"/>
</dbReference>
<dbReference type="SUPFAM" id="SSF51197">
    <property type="entry name" value="Clavaminate synthase-like"/>
    <property type="match status" value="1"/>
</dbReference>
<dbReference type="Proteomes" id="UP000198931">
    <property type="component" value="Unassembled WGS sequence"/>
</dbReference>
<sequence>MIIDSLKNAQKYESLNPLFKTAFDFLQGKDLQDLEDGKHDIAEGLKLIVSNGNGKTKETSLEKFECHQQNIDIQICVNGNETIGWKPKEKCNNPKEDYNSEKDVQFFNDSPDMFFQLTNGQFAIFYPEDVHAPMIGEGAIKKLVFKVKI</sequence>
<reference evidence="1 2" key="1">
    <citation type="submission" date="2016-10" db="EMBL/GenBank/DDBJ databases">
        <authorList>
            <person name="de Groot N.N."/>
        </authorList>
    </citation>
    <scope>NUCLEOTIDE SEQUENCE [LARGE SCALE GENOMIC DNA]</scope>
    <source>
        <strain evidence="1 2">DSM 26000</strain>
    </source>
</reference>
<protein>
    <submittedName>
        <fullName evidence="1">YhcH/YjgK/YiaL family protein</fullName>
    </submittedName>
</protein>
<evidence type="ECO:0000313" key="2">
    <source>
        <dbReference type="Proteomes" id="UP000198931"/>
    </source>
</evidence>
<proteinExistence type="predicted"/>
<keyword evidence="2" id="KW-1185">Reference proteome</keyword>
<dbReference type="OrthoDB" id="9792756at2"/>
<dbReference type="NCBIfam" id="TIGR00022">
    <property type="entry name" value="YhcH/YjgK/YiaL family protein"/>
    <property type="match status" value="1"/>
</dbReference>
<name>A0A1I3IWZ7_9FLAO</name>
<dbReference type="PANTHER" id="PTHR34986:SF1">
    <property type="entry name" value="PROTEIN YIAL"/>
    <property type="match status" value="1"/>
</dbReference>
<organism evidence="1 2">
    <name type="scientific">Halpernia frigidisoli</name>
    <dbReference type="NCBI Taxonomy" id="1125876"/>
    <lineage>
        <taxon>Bacteria</taxon>
        <taxon>Pseudomonadati</taxon>
        <taxon>Bacteroidota</taxon>
        <taxon>Flavobacteriia</taxon>
        <taxon>Flavobacteriales</taxon>
        <taxon>Weeksellaceae</taxon>
        <taxon>Chryseobacterium group</taxon>
        <taxon>Halpernia</taxon>
    </lineage>
</organism>
<dbReference type="InterPro" id="IPR037012">
    <property type="entry name" value="NanQ/TabA/YiaL_sf"/>
</dbReference>
<dbReference type="AlphaFoldDB" id="A0A1I3IWZ7"/>
<dbReference type="STRING" id="1125876.SAMN05443292_2820"/>
<dbReference type="PANTHER" id="PTHR34986">
    <property type="entry name" value="EVOLVED BETA-GALACTOSIDASE SUBUNIT BETA"/>
    <property type="match status" value="1"/>
</dbReference>